<evidence type="ECO:0000313" key="7">
    <source>
        <dbReference type="Proteomes" id="UP001204953"/>
    </source>
</evidence>
<dbReference type="GO" id="GO:0006189">
    <property type="term" value="P:'de novo' IMP biosynthetic process"/>
    <property type="evidence" value="ECO:0007669"/>
    <property type="project" value="TreeGrafter"/>
</dbReference>
<dbReference type="Gene3D" id="3.40.50.170">
    <property type="entry name" value="Formyl transferase, N-terminal domain"/>
    <property type="match status" value="1"/>
</dbReference>
<comment type="pathway">
    <text evidence="1">Purine metabolism; IMP biosynthesis via de novo pathway; N(2)-formyl-N(1)-(5-phospho-D-ribosyl)glycinamide from N(1)-(5-phospho-D-ribosyl)glycinamide (10-formyl THF route): step 1/1.</text>
</comment>
<dbReference type="PANTHER" id="PTHR43369">
    <property type="entry name" value="PHOSPHORIBOSYLGLYCINAMIDE FORMYLTRANSFERASE"/>
    <property type="match status" value="1"/>
</dbReference>
<evidence type="ECO:0000256" key="2">
    <source>
        <dbReference type="ARBA" id="ARBA00012254"/>
    </source>
</evidence>
<evidence type="ECO:0000256" key="4">
    <source>
        <dbReference type="ARBA" id="ARBA00022755"/>
    </source>
</evidence>
<evidence type="ECO:0000256" key="3">
    <source>
        <dbReference type="ARBA" id="ARBA00022679"/>
    </source>
</evidence>
<reference evidence="6" key="1">
    <citation type="submission" date="2022-06" db="EMBL/GenBank/DDBJ databases">
        <title>New cyanobacteria of genus Symplocastrum in benthos of Lake Baikal.</title>
        <authorList>
            <person name="Sorokovikova E."/>
            <person name="Tikhonova I."/>
            <person name="Krasnopeev A."/>
            <person name="Evseev P."/>
            <person name="Gladkikh A."/>
            <person name="Belykh O."/>
        </authorList>
    </citation>
    <scope>NUCLEOTIDE SEQUENCE</scope>
    <source>
        <strain evidence="6">BBK-W-15</strain>
    </source>
</reference>
<name>A0AAE3KNL4_9CYAN</name>
<dbReference type="GO" id="GO:0004644">
    <property type="term" value="F:phosphoribosylglycinamide formyltransferase activity"/>
    <property type="evidence" value="ECO:0007669"/>
    <property type="project" value="UniProtKB-EC"/>
</dbReference>
<dbReference type="CDD" id="cd08653">
    <property type="entry name" value="FMT_core_like_3"/>
    <property type="match status" value="1"/>
</dbReference>
<sequence length="294" mass="34441">MIRKTKNSYTTVNTCGDRLRILALCSDDPQHHYLISELAARFDLVGAIIEPGKDQYKRLWQKARYTDWLFRYWHINRQKFTGRSRYRWDYFSPLIRNTGQINNIYVDWIGSQETVEAIRDFKPDLTVVCGTMYIPKQVIHAADFMINVHGGYLPDYRGNHCIFFAYYNADYAKIAATLHVVSPQLDGGEIIEIVKPPIYPHDNDEHLYCRGLHLAMLRLFDLIEGFEAGRRSIQCYPQIGEGTMYRHSSRKPHHDFLLWLRKSLGLQQVPHIPVQNFERFSLPQQVVEESLSCE</sequence>
<proteinExistence type="predicted"/>
<dbReference type="InterPro" id="IPR036477">
    <property type="entry name" value="Formyl_transf_N_sf"/>
</dbReference>
<dbReference type="InterPro" id="IPR002376">
    <property type="entry name" value="Formyl_transf_N"/>
</dbReference>
<protein>
    <recommendedName>
        <fullName evidence="2">phosphoribosylglycinamide formyltransferase 1</fullName>
        <ecNumber evidence="2">2.1.2.2</ecNumber>
    </recommendedName>
</protein>
<dbReference type="GO" id="GO:0005829">
    <property type="term" value="C:cytosol"/>
    <property type="evidence" value="ECO:0007669"/>
    <property type="project" value="TreeGrafter"/>
</dbReference>
<feature type="domain" description="Formyl transferase N-terminal" evidence="5">
    <location>
        <begin position="111"/>
        <end position="214"/>
    </location>
</feature>
<dbReference type="EC" id="2.1.2.2" evidence="2"/>
<keyword evidence="4" id="KW-0658">Purine biosynthesis</keyword>
<evidence type="ECO:0000259" key="5">
    <source>
        <dbReference type="Pfam" id="PF00551"/>
    </source>
</evidence>
<keyword evidence="3 6" id="KW-0808">Transferase</keyword>
<keyword evidence="7" id="KW-1185">Reference proteome</keyword>
<dbReference type="EMBL" id="JAMZMM010000157">
    <property type="protein sequence ID" value="MCP2729961.1"/>
    <property type="molecule type" value="Genomic_DNA"/>
</dbReference>
<dbReference type="Proteomes" id="UP001204953">
    <property type="component" value="Unassembled WGS sequence"/>
</dbReference>
<dbReference type="PANTHER" id="PTHR43369:SF2">
    <property type="entry name" value="PHOSPHORIBOSYLGLYCINAMIDE FORMYLTRANSFERASE"/>
    <property type="match status" value="1"/>
</dbReference>
<comment type="caution">
    <text evidence="6">The sequence shown here is derived from an EMBL/GenBank/DDBJ whole genome shotgun (WGS) entry which is preliminary data.</text>
</comment>
<dbReference type="Pfam" id="PF00551">
    <property type="entry name" value="Formyl_trans_N"/>
    <property type="match status" value="1"/>
</dbReference>
<gene>
    <name evidence="6" type="ORF">NJ959_16125</name>
</gene>
<dbReference type="AlphaFoldDB" id="A0AAE3KNL4"/>
<organism evidence="6 7">
    <name type="scientific">Limnofasciculus baicalensis BBK-W-15</name>
    <dbReference type="NCBI Taxonomy" id="2699891"/>
    <lineage>
        <taxon>Bacteria</taxon>
        <taxon>Bacillati</taxon>
        <taxon>Cyanobacteriota</taxon>
        <taxon>Cyanophyceae</taxon>
        <taxon>Coleofasciculales</taxon>
        <taxon>Coleofasciculaceae</taxon>
        <taxon>Limnofasciculus</taxon>
        <taxon>Limnofasciculus baicalensis</taxon>
    </lineage>
</organism>
<accession>A0AAE3KNL4</accession>
<evidence type="ECO:0000256" key="1">
    <source>
        <dbReference type="ARBA" id="ARBA00005054"/>
    </source>
</evidence>
<evidence type="ECO:0000313" key="6">
    <source>
        <dbReference type="EMBL" id="MCP2729961.1"/>
    </source>
</evidence>
<dbReference type="SUPFAM" id="SSF53328">
    <property type="entry name" value="Formyltransferase"/>
    <property type="match status" value="1"/>
</dbReference>
<dbReference type="RefSeq" id="WP_254012733.1">
    <property type="nucleotide sequence ID" value="NZ_JAMZMM010000157.1"/>
</dbReference>